<accession>A0A9P6APM3</accession>
<comment type="caution">
    <text evidence="3">The sequence shown here is derived from an EMBL/GenBank/DDBJ whole genome shotgun (WGS) entry which is preliminary data.</text>
</comment>
<proteinExistence type="predicted"/>
<dbReference type="Proteomes" id="UP000886523">
    <property type="component" value="Unassembled WGS sequence"/>
</dbReference>
<dbReference type="OrthoDB" id="428577at2759"/>
<dbReference type="PROSITE" id="PS50053">
    <property type="entry name" value="UBIQUITIN_2"/>
    <property type="match status" value="1"/>
</dbReference>
<evidence type="ECO:0000313" key="4">
    <source>
        <dbReference type="Proteomes" id="UP000886523"/>
    </source>
</evidence>
<dbReference type="Pfam" id="PF00240">
    <property type="entry name" value="ubiquitin"/>
    <property type="match status" value="1"/>
</dbReference>
<dbReference type="Gene3D" id="3.10.20.90">
    <property type="entry name" value="Phosphatidylinositol 3-kinase Catalytic Subunit, Chain A, domain 1"/>
    <property type="match status" value="1"/>
</dbReference>
<evidence type="ECO:0000256" key="1">
    <source>
        <dbReference type="SAM" id="MobiDB-lite"/>
    </source>
</evidence>
<dbReference type="SMART" id="SM00213">
    <property type="entry name" value="UBQ"/>
    <property type="match status" value="1"/>
</dbReference>
<gene>
    <name evidence="3" type="ORF">BS47DRAFT_1373442</name>
</gene>
<dbReference type="EMBL" id="MU129029">
    <property type="protein sequence ID" value="KAF9509734.1"/>
    <property type="molecule type" value="Genomic_DNA"/>
</dbReference>
<reference evidence="3" key="1">
    <citation type="journal article" date="2020" name="Nat. Commun.">
        <title>Large-scale genome sequencing of mycorrhizal fungi provides insights into the early evolution of symbiotic traits.</title>
        <authorList>
            <person name="Miyauchi S."/>
            <person name="Kiss E."/>
            <person name="Kuo A."/>
            <person name="Drula E."/>
            <person name="Kohler A."/>
            <person name="Sanchez-Garcia M."/>
            <person name="Morin E."/>
            <person name="Andreopoulos B."/>
            <person name="Barry K.W."/>
            <person name="Bonito G."/>
            <person name="Buee M."/>
            <person name="Carver A."/>
            <person name="Chen C."/>
            <person name="Cichocki N."/>
            <person name="Clum A."/>
            <person name="Culley D."/>
            <person name="Crous P.W."/>
            <person name="Fauchery L."/>
            <person name="Girlanda M."/>
            <person name="Hayes R.D."/>
            <person name="Keri Z."/>
            <person name="LaButti K."/>
            <person name="Lipzen A."/>
            <person name="Lombard V."/>
            <person name="Magnuson J."/>
            <person name="Maillard F."/>
            <person name="Murat C."/>
            <person name="Nolan M."/>
            <person name="Ohm R.A."/>
            <person name="Pangilinan J."/>
            <person name="Pereira M.F."/>
            <person name="Perotto S."/>
            <person name="Peter M."/>
            <person name="Pfister S."/>
            <person name="Riley R."/>
            <person name="Sitrit Y."/>
            <person name="Stielow J.B."/>
            <person name="Szollosi G."/>
            <person name="Zifcakova L."/>
            <person name="Stursova M."/>
            <person name="Spatafora J.W."/>
            <person name="Tedersoo L."/>
            <person name="Vaario L.M."/>
            <person name="Yamada A."/>
            <person name="Yan M."/>
            <person name="Wang P."/>
            <person name="Xu J."/>
            <person name="Bruns T."/>
            <person name="Baldrian P."/>
            <person name="Vilgalys R."/>
            <person name="Dunand C."/>
            <person name="Henrissat B."/>
            <person name="Grigoriev I.V."/>
            <person name="Hibbett D."/>
            <person name="Nagy L.G."/>
            <person name="Martin F.M."/>
        </authorList>
    </citation>
    <scope>NUCLEOTIDE SEQUENCE</scope>
    <source>
        <strain evidence="3">UP504</strain>
    </source>
</reference>
<evidence type="ECO:0000259" key="2">
    <source>
        <dbReference type="PROSITE" id="PS50053"/>
    </source>
</evidence>
<evidence type="ECO:0000313" key="3">
    <source>
        <dbReference type="EMBL" id="KAF9509734.1"/>
    </source>
</evidence>
<feature type="region of interest" description="Disordered" evidence="1">
    <location>
        <begin position="155"/>
        <end position="186"/>
    </location>
</feature>
<keyword evidence="4" id="KW-1185">Reference proteome</keyword>
<feature type="compositionally biased region" description="Basic and acidic residues" evidence="1">
    <location>
        <begin position="162"/>
        <end position="173"/>
    </location>
</feature>
<protein>
    <recommendedName>
        <fullName evidence="2">Ubiquitin-like domain-containing protein</fullName>
    </recommendedName>
</protein>
<sequence length="296" mass="31840">MADEEISAVKAHVEVLSRIPVTFPDEYTSDPQDWPRKFTPFPIELPPPPIPQSSASPGAQVESITLTIKSTKPALSFNLHVQLTDTIASIKEKLGSQYPRAPPPEVQRLLIKGKVLADNKLLKEYDGIADGAVLNLMVKPGVAWTGEERIISSVGAANPAVTEERRRKLDQPPHKHSRIPSEGGAADQYSVPSLVLVTPSSPTAGLRRPVPLTLDTSAPSRPPSPLSATDTGTYSEKISSIGFWINLREFLCHEFMTEQDADAAFESFLIASKGSLSAGDIALIRDTVGLTGMAGT</sequence>
<feature type="region of interest" description="Disordered" evidence="1">
    <location>
        <begin position="200"/>
        <end position="232"/>
    </location>
</feature>
<dbReference type="InterPro" id="IPR000626">
    <property type="entry name" value="Ubiquitin-like_dom"/>
</dbReference>
<dbReference type="SUPFAM" id="SSF54236">
    <property type="entry name" value="Ubiquitin-like"/>
    <property type="match status" value="1"/>
</dbReference>
<dbReference type="AlphaFoldDB" id="A0A9P6APM3"/>
<name>A0A9P6APM3_9AGAM</name>
<feature type="domain" description="Ubiquitin-like" evidence="2">
    <location>
        <begin position="64"/>
        <end position="126"/>
    </location>
</feature>
<dbReference type="InterPro" id="IPR029071">
    <property type="entry name" value="Ubiquitin-like_domsf"/>
</dbReference>
<dbReference type="CDD" id="cd17039">
    <property type="entry name" value="Ubl_ubiquitin_like"/>
    <property type="match status" value="1"/>
</dbReference>
<organism evidence="3 4">
    <name type="scientific">Hydnum rufescens UP504</name>
    <dbReference type="NCBI Taxonomy" id="1448309"/>
    <lineage>
        <taxon>Eukaryota</taxon>
        <taxon>Fungi</taxon>
        <taxon>Dikarya</taxon>
        <taxon>Basidiomycota</taxon>
        <taxon>Agaricomycotina</taxon>
        <taxon>Agaricomycetes</taxon>
        <taxon>Cantharellales</taxon>
        <taxon>Hydnaceae</taxon>
        <taxon>Hydnum</taxon>
    </lineage>
</organism>